<proteinExistence type="inferred from homology"/>
<dbReference type="RefSeq" id="WP_380217858.1">
    <property type="nucleotide sequence ID" value="NZ_JBHTBN010000004.1"/>
</dbReference>
<keyword evidence="4" id="KW-1185">Reference proteome</keyword>
<comment type="caution">
    <text evidence="3">The sequence shown here is derived from an EMBL/GenBank/DDBJ whole genome shotgun (WGS) entry which is preliminary data.</text>
</comment>
<evidence type="ECO:0000256" key="1">
    <source>
        <dbReference type="ARBA" id="ARBA00006420"/>
    </source>
</evidence>
<sequence>MSDFNITVQSTNNENIVKFIANTFLTQAKSYEFKNIDEAKDSTLAQQLFYLPFVKTVYISQNFIAIEKYNIVTWEEVQEEVSEAIEEYLKSGQPVITNTVDSKKIPVTVYAETTPNPSVLKFVANKELVTGTFEFKSIDDTQHAPIAKALFNFPFVKEVFMSANYISVTKYNIAEWNEISMELREFIRSYIEDGNKLLEDAILTTKTASEKVENSSESILEKDLKDIDKEIIAILEEYVKPAVASDGGHIAFESFDENTKTVRVILQGACSGCPSSTVTLKNGIETMLKDMLQGRVQNVVAING</sequence>
<dbReference type="Pfam" id="PF01106">
    <property type="entry name" value="NifU"/>
    <property type="match status" value="1"/>
</dbReference>
<accession>A0ABW2MST3</accession>
<comment type="similarity">
    <text evidence="1">Belongs to the NifU family.</text>
</comment>
<gene>
    <name evidence="3" type="ORF">ACFQO1_09805</name>
</gene>
<dbReference type="SUPFAM" id="SSF110836">
    <property type="entry name" value="Hypothetical protein SAV1430"/>
    <property type="match status" value="2"/>
</dbReference>
<dbReference type="EMBL" id="JBHTBN010000004">
    <property type="protein sequence ID" value="MFC7357982.1"/>
    <property type="molecule type" value="Genomic_DNA"/>
</dbReference>
<dbReference type="Pfam" id="PF08712">
    <property type="entry name" value="Nfu_N"/>
    <property type="match status" value="2"/>
</dbReference>
<protein>
    <submittedName>
        <fullName evidence="3">NifU family protein</fullName>
    </submittedName>
</protein>
<dbReference type="Gene3D" id="3.30.300.130">
    <property type="entry name" value="Fe-S cluster assembly (FSCA)"/>
    <property type="match status" value="1"/>
</dbReference>
<dbReference type="Proteomes" id="UP001596415">
    <property type="component" value="Unassembled WGS sequence"/>
</dbReference>
<evidence type="ECO:0000313" key="4">
    <source>
        <dbReference type="Proteomes" id="UP001596415"/>
    </source>
</evidence>
<dbReference type="InterPro" id="IPR014824">
    <property type="entry name" value="Nfu/NifU_N"/>
</dbReference>
<dbReference type="SUPFAM" id="SSF117916">
    <property type="entry name" value="Fe-S cluster assembly (FSCA) domain-like"/>
    <property type="match status" value="1"/>
</dbReference>
<dbReference type="InterPro" id="IPR001075">
    <property type="entry name" value="NIF_FeS_clus_asmbl_NifU_C"/>
</dbReference>
<dbReference type="PANTHER" id="PTHR11178">
    <property type="entry name" value="IRON-SULFUR CLUSTER SCAFFOLD PROTEIN NFU-RELATED"/>
    <property type="match status" value="1"/>
</dbReference>
<dbReference type="PANTHER" id="PTHR11178:SF1">
    <property type="entry name" value="NFU1 IRON-SULFUR CLUSTER SCAFFOLD HOMOLOG, MITOCHONDRIAL"/>
    <property type="match status" value="1"/>
</dbReference>
<dbReference type="InterPro" id="IPR034904">
    <property type="entry name" value="FSCA_dom_sf"/>
</dbReference>
<name>A0ABW2MST3_9FLAO</name>
<feature type="domain" description="Scaffold protein Nfu/NifU N-terminal" evidence="2">
    <location>
        <begin position="6"/>
        <end position="92"/>
    </location>
</feature>
<dbReference type="SMART" id="SM00932">
    <property type="entry name" value="Nfu_N"/>
    <property type="match status" value="2"/>
</dbReference>
<evidence type="ECO:0000313" key="3">
    <source>
        <dbReference type="EMBL" id="MFC7357982.1"/>
    </source>
</evidence>
<feature type="domain" description="Scaffold protein Nfu/NifU N-terminal" evidence="2">
    <location>
        <begin position="109"/>
        <end position="194"/>
    </location>
</feature>
<reference evidence="4" key="1">
    <citation type="journal article" date="2019" name="Int. J. Syst. Evol. Microbiol.">
        <title>The Global Catalogue of Microorganisms (GCM) 10K type strain sequencing project: providing services to taxonomists for standard genome sequencing and annotation.</title>
        <authorList>
            <consortium name="The Broad Institute Genomics Platform"/>
            <consortium name="The Broad Institute Genome Sequencing Center for Infectious Disease"/>
            <person name="Wu L."/>
            <person name="Ma J."/>
        </authorList>
    </citation>
    <scope>NUCLEOTIDE SEQUENCE [LARGE SCALE GENOMIC DNA]</scope>
    <source>
        <strain evidence="4">CGMCC 1.16306</strain>
    </source>
</reference>
<dbReference type="InterPro" id="IPR036498">
    <property type="entry name" value="Nfu/NifU_N_sf"/>
</dbReference>
<evidence type="ECO:0000259" key="2">
    <source>
        <dbReference type="SMART" id="SM00932"/>
    </source>
</evidence>
<dbReference type="Gene3D" id="3.30.1370.70">
    <property type="entry name" value="Scaffold protein Nfu/NifU, N-terminal domain"/>
    <property type="match status" value="2"/>
</dbReference>
<organism evidence="3 4">
    <name type="scientific">Jejudonia soesokkakensis</name>
    <dbReference type="NCBI Taxonomy" id="1323432"/>
    <lineage>
        <taxon>Bacteria</taxon>
        <taxon>Pseudomonadati</taxon>
        <taxon>Bacteroidota</taxon>
        <taxon>Flavobacteriia</taxon>
        <taxon>Flavobacteriales</taxon>
        <taxon>Flavobacteriaceae</taxon>
        <taxon>Jejudonia</taxon>
    </lineage>
</organism>